<protein>
    <submittedName>
        <fullName evidence="2">AzlD family protein</fullName>
    </submittedName>
</protein>
<gene>
    <name evidence="2" type="ORF">ACFOOQ_14155</name>
</gene>
<evidence type="ECO:0000313" key="3">
    <source>
        <dbReference type="Proteomes" id="UP001595711"/>
    </source>
</evidence>
<reference evidence="3" key="1">
    <citation type="journal article" date="2019" name="Int. J. Syst. Evol. Microbiol.">
        <title>The Global Catalogue of Microorganisms (GCM) 10K type strain sequencing project: providing services to taxonomists for standard genome sequencing and annotation.</title>
        <authorList>
            <consortium name="The Broad Institute Genomics Platform"/>
            <consortium name="The Broad Institute Genome Sequencing Center for Infectious Disease"/>
            <person name="Wu L."/>
            <person name="Ma J."/>
        </authorList>
    </citation>
    <scope>NUCLEOTIDE SEQUENCE [LARGE SCALE GENOMIC DNA]</scope>
    <source>
        <strain evidence="3">KCTC 42182</strain>
    </source>
</reference>
<evidence type="ECO:0000313" key="2">
    <source>
        <dbReference type="EMBL" id="MFC3676696.1"/>
    </source>
</evidence>
<keyword evidence="1" id="KW-0812">Transmembrane</keyword>
<organism evidence="2 3">
    <name type="scientific">Ferrovibrio xuzhouensis</name>
    <dbReference type="NCBI Taxonomy" id="1576914"/>
    <lineage>
        <taxon>Bacteria</taxon>
        <taxon>Pseudomonadati</taxon>
        <taxon>Pseudomonadota</taxon>
        <taxon>Alphaproteobacteria</taxon>
        <taxon>Rhodospirillales</taxon>
        <taxon>Rhodospirillaceae</taxon>
        <taxon>Ferrovibrio</taxon>
    </lineage>
</organism>
<proteinExistence type="predicted"/>
<feature type="transmembrane region" description="Helical" evidence="1">
    <location>
        <begin position="74"/>
        <end position="89"/>
    </location>
</feature>
<dbReference type="EMBL" id="JBHRYJ010000003">
    <property type="protein sequence ID" value="MFC3676696.1"/>
    <property type="molecule type" value="Genomic_DNA"/>
</dbReference>
<keyword evidence="3" id="KW-1185">Reference proteome</keyword>
<dbReference type="InterPro" id="IPR008407">
    <property type="entry name" value="Brnchd-chn_aa_trnsp_AzlD"/>
</dbReference>
<dbReference type="Pfam" id="PF05437">
    <property type="entry name" value="AzlD"/>
    <property type="match status" value="1"/>
</dbReference>
<sequence>MTDLLTLDSLAVDGAALAAILAMAVLTYLTRAGGFWLMGHVAISPRIERFLRHMAGGVLVSIVTAAVVNGDRTMWAGLALAIALMLWLRRPMTAMAAGMALAAGLRLLGV</sequence>
<name>A0ABV7VJI0_9PROT</name>
<comment type="caution">
    <text evidence="2">The sequence shown here is derived from an EMBL/GenBank/DDBJ whole genome shotgun (WGS) entry which is preliminary data.</text>
</comment>
<keyword evidence="1" id="KW-0472">Membrane</keyword>
<keyword evidence="1" id="KW-1133">Transmembrane helix</keyword>
<evidence type="ECO:0000256" key="1">
    <source>
        <dbReference type="SAM" id="Phobius"/>
    </source>
</evidence>
<dbReference type="RefSeq" id="WP_379727782.1">
    <property type="nucleotide sequence ID" value="NZ_JBHRYJ010000003.1"/>
</dbReference>
<accession>A0ABV7VJI0</accession>
<dbReference type="Proteomes" id="UP001595711">
    <property type="component" value="Unassembled WGS sequence"/>
</dbReference>
<feature type="transmembrane region" description="Helical" evidence="1">
    <location>
        <begin position="15"/>
        <end position="38"/>
    </location>
</feature>
<feature type="transmembrane region" description="Helical" evidence="1">
    <location>
        <begin position="50"/>
        <end position="68"/>
    </location>
</feature>